<evidence type="ECO:0000313" key="1">
    <source>
        <dbReference type="EMBL" id="HHI98213.1"/>
    </source>
</evidence>
<dbReference type="Proteomes" id="UP000886101">
    <property type="component" value="Unassembled WGS sequence"/>
</dbReference>
<dbReference type="InterPro" id="IPR007553">
    <property type="entry name" value="2-thiour_desulf"/>
</dbReference>
<name>A0A7V5P208_9BACT</name>
<dbReference type="AlphaFoldDB" id="A0A7V5P208"/>
<comment type="caution">
    <text evidence="1">The sequence shown here is derived from an EMBL/GenBank/DDBJ whole genome shotgun (WGS) entry which is preliminary data.</text>
</comment>
<protein>
    <submittedName>
        <fullName evidence="1">DUF523 domain-containing protein</fullName>
    </submittedName>
</protein>
<gene>
    <name evidence="1" type="ORF">ENJ96_10270</name>
</gene>
<dbReference type="PANTHER" id="PTHR30087:SF1">
    <property type="entry name" value="HYPOTHETICAL CYTOSOLIC PROTEIN"/>
    <property type="match status" value="1"/>
</dbReference>
<dbReference type="EMBL" id="DROK01000301">
    <property type="protein sequence ID" value="HHI98213.1"/>
    <property type="molecule type" value="Genomic_DNA"/>
</dbReference>
<dbReference type="Pfam" id="PF04463">
    <property type="entry name" value="2-thiour_desulf"/>
    <property type="match status" value="1"/>
</dbReference>
<proteinExistence type="predicted"/>
<sequence length="135" mass="14437">MEHVLVSACLLGLATRYDGATKKNPKLFSLLDRYHVIPFCPEQLGGLPTPRIPAELVGGDGLAVLAGRARVVNRAGKDVTEAFLRGAQEALKLARLFGVRKAFLKSRSPSCGLSPLLGVAAARLYLEGVNLIEID</sequence>
<dbReference type="PANTHER" id="PTHR30087">
    <property type="entry name" value="INNER MEMBRANE PROTEIN"/>
    <property type="match status" value="1"/>
</dbReference>
<organism evidence="1">
    <name type="scientific">Thermodesulfatator atlanticus</name>
    <dbReference type="NCBI Taxonomy" id="501497"/>
    <lineage>
        <taxon>Bacteria</taxon>
        <taxon>Pseudomonadati</taxon>
        <taxon>Thermodesulfobacteriota</taxon>
        <taxon>Thermodesulfobacteria</taxon>
        <taxon>Thermodesulfobacteriales</taxon>
        <taxon>Thermodesulfatatoraceae</taxon>
        <taxon>Thermodesulfatator</taxon>
    </lineage>
</organism>
<reference evidence="1" key="1">
    <citation type="journal article" date="2020" name="mSystems">
        <title>Genome- and Community-Level Interaction Insights into Carbon Utilization and Element Cycling Functions of Hydrothermarchaeota in Hydrothermal Sediment.</title>
        <authorList>
            <person name="Zhou Z."/>
            <person name="Liu Y."/>
            <person name="Xu W."/>
            <person name="Pan J."/>
            <person name="Luo Z.H."/>
            <person name="Li M."/>
        </authorList>
    </citation>
    <scope>NUCLEOTIDE SEQUENCE [LARGE SCALE GENOMIC DNA]</scope>
    <source>
        <strain evidence="1">HyVt-533</strain>
    </source>
</reference>
<accession>A0A7V5P208</accession>